<sequence>MSHKSFQFIVLTFSLLFVFDVWNFPHHSHDHGKHCHTKSSHGVIHIDVEQSIPIPGKCLQATCEKNLTVTEVECVPLHLKPGCKATKIDYAKLYPICCPVLQCDHI</sequence>
<reference evidence="6" key="1">
    <citation type="submission" date="2023-01" db="EMBL/GenBank/DDBJ databases">
        <title>Key to firefly adult light organ development and bioluminescence: homeobox transcription factors regulate luciferase expression and transportation to peroxisome.</title>
        <authorList>
            <person name="Fu X."/>
        </authorList>
    </citation>
    <scope>NUCLEOTIDE SEQUENCE [LARGE SCALE GENOMIC DNA]</scope>
</reference>
<dbReference type="InterPro" id="IPR053308">
    <property type="entry name" value="Vago-like"/>
</dbReference>
<dbReference type="PANTHER" id="PTHR39957:SF1">
    <property type="entry name" value="AT09846P1-RELATED"/>
    <property type="match status" value="1"/>
</dbReference>
<evidence type="ECO:0000256" key="2">
    <source>
        <dbReference type="ARBA" id="ARBA00022525"/>
    </source>
</evidence>
<accession>A0AAN7P807</accession>
<dbReference type="Pfam" id="PF15430">
    <property type="entry name" value="SVWC"/>
    <property type="match status" value="1"/>
</dbReference>
<comment type="subcellular location">
    <subcellularLocation>
        <location evidence="1">Secreted</location>
    </subcellularLocation>
</comment>
<keyword evidence="3" id="KW-0732">Signal</keyword>
<evidence type="ECO:0000256" key="1">
    <source>
        <dbReference type="ARBA" id="ARBA00004613"/>
    </source>
</evidence>
<dbReference type="Proteomes" id="UP001353858">
    <property type="component" value="Unassembled WGS sequence"/>
</dbReference>
<organism evidence="5 6">
    <name type="scientific">Aquatica leii</name>
    <dbReference type="NCBI Taxonomy" id="1421715"/>
    <lineage>
        <taxon>Eukaryota</taxon>
        <taxon>Metazoa</taxon>
        <taxon>Ecdysozoa</taxon>
        <taxon>Arthropoda</taxon>
        <taxon>Hexapoda</taxon>
        <taxon>Insecta</taxon>
        <taxon>Pterygota</taxon>
        <taxon>Neoptera</taxon>
        <taxon>Endopterygota</taxon>
        <taxon>Coleoptera</taxon>
        <taxon>Polyphaga</taxon>
        <taxon>Elateriformia</taxon>
        <taxon>Elateroidea</taxon>
        <taxon>Lampyridae</taxon>
        <taxon>Luciolinae</taxon>
        <taxon>Aquatica</taxon>
    </lineage>
</organism>
<keyword evidence="6" id="KW-1185">Reference proteome</keyword>
<evidence type="ECO:0000313" key="6">
    <source>
        <dbReference type="Proteomes" id="UP001353858"/>
    </source>
</evidence>
<dbReference type="InterPro" id="IPR029277">
    <property type="entry name" value="SVWC_dom"/>
</dbReference>
<evidence type="ECO:0000259" key="4">
    <source>
        <dbReference type="SMART" id="SM01318"/>
    </source>
</evidence>
<gene>
    <name evidence="5" type="ORF">RN001_006439</name>
</gene>
<dbReference type="AlphaFoldDB" id="A0AAN7P807"/>
<dbReference type="EMBL" id="JARPUR010000002">
    <property type="protein sequence ID" value="KAK4883120.1"/>
    <property type="molecule type" value="Genomic_DNA"/>
</dbReference>
<dbReference type="SMART" id="SM01318">
    <property type="entry name" value="SVWC"/>
    <property type="match status" value="1"/>
</dbReference>
<keyword evidence="2" id="KW-0964">Secreted</keyword>
<feature type="chain" id="PRO_5042929290" description="Single domain-containing protein" evidence="3">
    <location>
        <begin position="24"/>
        <end position="106"/>
    </location>
</feature>
<evidence type="ECO:0000313" key="5">
    <source>
        <dbReference type="EMBL" id="KAK4883120.1"/>
    </source>
</evidence>
<dbReference type="GO" id="GO:0005576">
    <property type="term" value="C:extracellular region"/>
    <property type="evidence" value="ECO:0007669"/>
    <property type="project" value="UniProtKB-SubCell"/>
</dbReference>
<name>A0AAN7P807_9COLE</name>
<dbReference type="PANTHER" id="PTHR39957">
    <property type="entry name" value="AT09846P1-RELATED"/>
    <property type="match status" value="1"/>
</dbReference>
<protein>
    <recommendedName>
        <fullName evidence="4">Single domain-containing protein</fullName>
    </recommendedName>
</protein>
<feature type="signal peptide" evidence="3">
    <location>
        <begin position="1"/>
        <end position="23"/>
    </location>
</feature>
<comment type="caution">
    <text evidence="5">The sequence shown here is derived from an EMBL/GenBank/DDBJ whole genome shotgun (WGS) entry which is preliminary data.</text>
</comment>
<proteinExistence type="predicted"/>
<feature type="domain" description="Single" evidence="4">
    <location>
        <begin position="35"/>
        <end position="103"/>
    </location>
</feature>
<evidence type="ECO:0000256" key="3">
    <source>
        <dbReference type="SAM" id="SignalP"/>
    </source>
</evidence>